<evidence type="ECO:0000313" key="1">
    <source>
        <dbReference type="EMBL" id="TIH11234.1"/>
    </source>
</evidence>
<dbReference type="RefSeq" id="WP_136664032.1">
    <property type="nucleotide sequence ID" value="NZ_CP173421.1"/>
</dbReference>
<dbReference type="OrthoDB" id="9811423at2"/>
<evidence type="ECO:0000313" key="2">
    <source>
        <dbReference type="Proteomes" id="UP000307541"/>
    </source>
</evidence>
<accession>A0A4V4R8N5</accession>
<protein>
    <submittedName>
        <fullName evidence="1">DUF1289 domain-containing protein</fullName>
    </submittedName>
</protein>
<dbReference type="EMBL" id="RFLV01000001">
    <property type="protein sequence ID" value="TIH11234.1"/>
    <property type="molecule type" value="Genomic_DNA"/>
</dbReference>
<dbReference type="PANTHER" id="PTHR35175:SF2">
    <property type="entry name" value="DUF1289 DOMAIN-CONTAINING PROTEIN"/>
    <property type="match status" value="1"/>
</dbReference>
<dbReference type="Proteomes" id="UP000307541">
    <property type="component" value="Unassembled WGS sequence"/>
</dbReference>
<name>A0A4V4R8N5_9PSED</name>
<dbReference type="Pfam" id="PF06945">
    <property type="entry name" value="DUF1289"/>
    <property type="match status" value="1"/>
</dbReference>
<keyword evidence="2" id="KW-1185">Reference proteome</keyword>
<reference evidence="1 2" key="1">
    <citation type="submission" date="2018-10" db="EMBL/GenBank/DDBJ databases">
        <title>Pseudomonas leptonychotis sp. nov., isolated from Weddell seals in Antarctica.</title>
        <authorList>
            <person name="Novakova D."/>
            <person name="Svec P."/>
            <person name="Kralova S."/>
            <person name="Kristofova L."/>
            <person name="Zeman M."/>
            <person name="Pantucek R."/>
            <person name="Maslanova I."/>
            <person name="Sedlacek I."/>
        </authorList>
    </citation>
    <scope>NUCLEOTIDE SEQUENCE [LARGE SCALE GENOMIC DNA]</scope>
    <source>
        <strain evidence="1 2">CCM 8849</strain>
    </source>
</reference>
<gene>
    <name evidence="1" type="ORF">D8779_08785</name>
</gene>
<comment type="caution">
    <text evidence="1">The sequence shown here is derived from an EMBL/GenBank/DDBJ whole genome shotgun (WGS) entry which is preliminary data.</text>
</comment>
<dbReference type="InterPro" id="IPR010710">
    <property type="entry name" value="DUF1289"/>
</dbReference>
<dbReference type="PANTHER" id="PTHR35175">
    <property type="entry name" value="DUF1289 DOMAIN-CONTAINING PROTEIN"/>
    <property type="match status" value="1"/>
</dbReference>
<sequence>MSSKNSEGTDLEVASPCRRQCCLDDQDVCLGCGRALAEILEWGTADRARKRAICLAADARLQRHSGGP</sequence>
<dbReference type="AlphaFoldDB" id="A0A4V4R8N5"/>
<proteinExistence type="predicted"/>
<organism evidence="1 2">
    <name type="scientific">Pseudomonas leptonychotis</name>
    <dbReference type="NCBI Taxonomy" id="2448482"/>
    <lineage>
        <taxon>Bacteria</taxon>
        <taxon>Pseudomonadati</taxon>
        <taxon>Pseudomonadota</taxon>
        <taxon>Gammaproteobacteria</taxon>
        <taxon>Pseudomonadales</taxon>
        <taxon>Pseudomonadaceae</taxon>
        <taxon>Pseudomonas</taxon>
    </lineage>
</organism>